<gene>
    <name evidence="2" type="ORF">IAC59_04055</name>
</gene>
<reference evidence="2" key="1">
    <citation type="submission" date="2020-10" db="EMBL/GenBank/DDBJ databases">
        <authorList>
            <person name="Gilroy R."/>
        </authorList>
    </citation>
    <scope>NUCLEOTIDE SEQUENCE</scope>
    <source>
        <strain evidence="2">ChiSxjej2B14-8506</strain>
    </source>
</reference>
<accession>A0A9D1LQZ4</accession>
<feature type="transmembrane region" description="Helical" evidence="1">
    <location>
        <begin position="65"/>
        <end position="85"/>
    </location>
</feature>
<comment type="caution">
    <text evidence="2">The sequence shown here is derived from an EMBL/GenBank/DDBJ whole genome shotgun (WGS) entry which is preliminary data.</text>
</comment>
<keyword evidence="1" id="KW-0812">Transmembrane</keyword>
<protein>
    <submittedName>
        <fullName evidence="2">SoxR reducing system RseC family protein</fullName>
    </submittedName>
</protein>
<dbReference type="EMBL" id="DVNK01000027">
    <property type="protein sequence ID" value="HIU46411.1"/>
    <property type="molecule type" value="Genomic_DNA"/>
</dbReference>
<dbReference type="Proteomes" id="UP000824123">
    <property type="component" value="Unassembled WGS sequence"/>
</dbReference>
<proteinExistence type="predicted"/>
<dbReference type="Pfam" id="PF04246">
    <property type="entry name" value="RseC_MucC"/>
    <property type="match status" value="1"/>
</dbReference>
<keyword evidence="1" id="KW-1133">Transmembrane helix</keyword>
<evidence type="ECO:0000313" key="2">
    <source>
        <dbReference type="EMBL" id="HIU46411.1"/>
    </source>
</evidence>
<dbReference type="InterPro" id="IPR007359">
    <property type="entry name" value="SigmaE_reg_RseC_MucC"/>
</dbReference>
<dbReference type="PANTHER" id="PTHR35867">
    <property type="entry name" value="PROTEIN RSEC"/>
    <property type="match status" value="1"/>
</dbReference>
<name>A0A9D1LQZ4_9FIRM</name>
<keyword evidence="1" id="KW-0472">Membrane</keyword>
<organism evidence="2 3">
    <name type="scientific">Candidatus Fimadaptatus faecigallinarum</name>
    <dbReference type="NCBI Taxonomy" id="2840814"/>
    <lineage>
        <taxon>Bacteria</taxon>
        <taxon>Bacillati</taxon>
        <taxon>Bacillota</taxon>
        <taxon>Clostridia</taxon>
        <taxon>Eubacteriales</taxon>
        <taxon>Candidatus Fimadaptatus</taxon>
    </lineage>
</organism>
<evidence type="ECO:0000313" key="3">
    <source>
        <dbReference type="Proteomes" id="UP000824123"/>
    </source>
</evidence>
<dbReference type="PANTHER" id="PTHR35867:SF1">
    <property type="entry name" value="PROTEIN RSEC"/>
    <property type="match status" value="1"/>
</dbReference>
<sequence length="152" mass="15675">MRRTGTVVMDTDGALKLRVVRPAECEHCGMCPGRELLLDLPAGDWHVGDEVAIELPGDRLLRASALAYLTPLAGLIVGLLLGSAAGDALGMSAEAASAVGGVALMALGFLGVKLLSPRLSRSGALALDMTPCGRKADELRKIKADRADDGGN</sequence>
<feature type="transmembrane region" description="Helical" evidence="1">
    <location>
        <begin position="91"/>
        <end position="112"/>
    </location>
</feature>
<dbReference type="AlphaFoldDB" id="A0A9D1LQZ4"/>
<evidence type="ECO:0000256" key="1">
    <source>
        <dbReference type="SAM" id="Phobius"/>
    </source>
</evidence>
<reference evidence="2" key="2">
    <citation type="journal article" date="2021" name="PeerJ">
        <title>Extensive microbial diversity within the chicken gut microbiome revealed by metagenomics and culture.</title>
        <authorList>
            <person name="Gilroy R."/>
            <person name="Ravi A."/>
            <person name="Getino M."/>
            <person name="Pursley I."/>
            <person name="Horton D.L."/>
            <person name="Alikhan N.F."/>
            <person name="Baker D."/>
            <person name="Gharbi K."/>
            <person name="Hall N."/>
            <person name="Watson M."/>
            <person name="Adriaenssens E.M."/>
            <person name="Foster-Nyarko E."/>
            <person name="Jarju S."/>
            <person name="Secka A."/>
            <person name="Antonio M."/>
            <person name="Oren A."/>
            <person name="Chaudhuri R.R."/>
            <person name="La Ragione R."/>
            <person name="Hildebrand F."/>
            <person name="Pallen M.J."/>
        </authorList>
    </citation>
    <scope>NUCLEOTIDE SEQUENCE</scope>
    <source>
        <strain evidence="2">ChiSxjej2B14-8506</strain>
    </source>
</reference>